<proteinExistence type="predicted"/>
<accession>A0ABZ1BK83</accession>
<evidence type="ECO:0000313" key="2">
    <source>
        <dbReference type="Proteomes" id="UP001333102"/>
    </source>
</evidence>
<name>A0ABZ1BK83_9FIRM</name>
<dbReference type="RefSeq" id="WP_324667478.1">
    <property type="nucleotide sequence ID" value="NZ_CP141614.1"/>
</dbReference>
<keyword evidence="2" id="KW-1185">Reference proteome</keyword>
<dbReference type="EMBL" id="CP141614">
    <property type="protein sequence ID" value="WRP13234.1"/>
    <property type="molecule type" value="Genomic_DNA"/>
</dbReference>
<organism evidence="1 2">
    <name type="scientific">Geochorda subterranea</name>
    <dbReference type="NCBI Taxonomy" id="3109564"/>
    <lineage>
        <taxon>Bacteria</taxon>
        <taxon>Bacillati</taxon>
        <taxon>Bacillota</taxon>
        <taxon>Limnochordia</taxon>
        <taxon>Limnochordales</taxon>
        <taxon>Geochordaceae</taxon>
        <taxon>Geochorda</taxon>
    </lineage>
</organism>
<gene>
    <name evidence="1" type="ORF">VLY81_07140</name>
</gene>
<dbReference type="Proteomes" id="UP001333102">
    <property type="component" value="Chromosome"/>
</dbReference>
<sequence>MFRDGRMVGTLDPGEPHRALSLRTGGAAFADTAVPCRARWRVRVAIRRTGMVQR</sequence>
<reference evidence="2" key="1">
    <citation type="submission" date="2023-12" db="EMBL/GenBank/DDBJ databases">
        <title>Novel isolates from deep terrestrial aquifers shed light on the physiology and ecology of the class Limnochordia.</title>
        <authorList>
            <person name="Karnachuk O.V."/>
            <person name="Lukina A.P."/>
            <person name="Avakyan M.R."/>
            <person name="Kadnikov V."/>
            <person name="Begmatov S."/>
            <person name="Beletsky A.V."/>
            <person name="Mardanov A.V."/>
            <person name="Ravin N.V."/>
        </authorList>
    </citation>
    <scope>NUCLEOTIDE SEQUENCE [LARGE SCALE GENOMIC DNA]</scope>
    <source>
        <strain evidence="2">LN</strain>
    </source>
</reference>
<evidence type="ECO:0000313" key="1">
    <source>
        <dbReference type="EMBL" id="WRP13234.1"/>
    </source>
</evidence>
<protein>
    <submittedName>
        <fullName evidence="1">Uncharacterized protein</fullName>
    </submittedName>
</protein>